<sequence>MKFLHLLSSEASQSIGLHCRRDHSNSTADGFSSPGLKPTESSNLRFRGWNNQMFETDSLLEPYVLKDECKIQDGSWHQSHFFFHTQESHQLPIVDIVEIPTPGPNVQRHIEVGPVCFL</sequence>
<dbReference type="PROSITE" id="PS51461">
    <property type="entry name" value="NC1_FIB"/>
    <property type="match status" value="1"/>
</dbReference>
<evidence type="ECO:0000313" key="5">
    <source>
        <dbReference type="Ensembl" id="ENSHCOP00000019570.1"/>
    </source>
</evidence>
<reference evidence="5" key="2">
    <citation type="submission" date="2025-09" db="UniProtKB">
        <authorList>
            <consortium name="Ensembl"/>
        </authorList>
    </citation>
    <scope>IDENTIFICATION</scope>
</reference>
<dbReference type="GO" id="GO:0005201">
    <property type="term" value="F:extracellular matrix structural constituent"/>
    <property type="evidence" value="ECO:0007669"/>
    <property type="project" value="InterPro"/>
</dbReference>
<comment type="subcellular location">
    <subcellularLocation>
        <location evidence="1">Secreted</location>
    </subcellularLocation>
</comment>
<dbReference type="STRING" id="109280.ENSHCOP00000019570"/>
<reference evidence="5" key="1">
    <citation type="submission" date="2025-08" db="UniProtKB">
        <authorList>
            <consortium name="Ensembl"/>
        </authorList>
    </citation>
    <scope>IDENTIFICATION</scope>
</reference>
<dbReference type="Proteomes" id="UP000264820">
    <property type="component" value="Unplaced"/>
</dbReference>
<accession>A0A3Q3DSQ8</accession>
<evidence type="ECO:0000256" key="2">
    <source>
        <dbReference type="ARBA" id="ARBA00022525"/>
    </source>
</evidence>
<organism evidence="5 6">
    <name type="scientific">Hippocampus comes</name>
    <name type="common">Tiger tail seahorse</name>
    <dbReference type="NCBI Taxonomy" id="109280"/>
    <lineage>
        <taxon>Eukaryota</taxon>
        <taxon>Metazoa</taxon>
        <taxon>Chordata</taxon>
        <taxon>Craniata</taxon>
        <taxon>Vertebrata</taxon>
        <taxon>Euteleostomi</taxon>
        <taxon>Actinopterygii</taxon>
        <taxon>Neopterygii</taxon>
        <taxon>Teleostei</taxon>
        <taxon>Neoteleostei</taxon>
        <taxon>Acanthomorphata</taxon>
        <taxon>Syngnathiaria</taxon>
        <taxon>Syngnathiformes</taxon>
        <taxon>Syngnathoidei</taxon>
        <taxon>Syngnathidae</taxon>
        <taxon>Hippocampus</taxon>
    </lineage>
</organism>
<protein>
    <recommendedName>
        <fullName evidence="4">Fibrillar collagen NC1 domain-containing protein</fullName>
    </recommendedName>
</protein>
<feature type="domain" description="Fibrillar collagen NC1" evidence="4">
    <location>
        <begin position="1"/>
        <end position="118"/>
    </location>
</feature>
<evidence type="ECO:0000256" key="1">
    <source>
        <dbReference type="ARBA" id="ARBA00004613"/>
    </source>
</evidence>
<dbReference type="Pfam" id="PF01410">
    <property type="entry name" value="COLFI"/>
    <property type="match status" value="1"/>
</dbReference>
<dbReference type="GeneTree" id="ENSGT00940000163583"/>
<dbReference type="Gene3D" id="2.60.120.1000">
    <property type="match status" value="1"/>
</dbReference>
<evidence type="ECO:0000313" key="6">
    <source>
        <dbReference type="Proteomes" id="UP000264820"/>
    </source>
</evidence>
<dbReference type="GO" id="GO:0005581">
    <property type="term" value="C:collagen trimer"/>
    <property type="evidence" value="ECO:0007669"/>
    <property type="project" value="UniProtKB-KW"/>
</dbReference>
<name>A0A3Q3DSQ8_HIPCM</name>
<keyword evidence="6" id="KW-1185">Reference proteome</keyword>
<proteinExistence type="predicted"/>
<evidence type="ECO:0000256" key="3">
    <source>
        <dbReference type="ARBA" id="ARBA00023119"/>
    </source>
</evidence>
<dbReference type="AlphaFoldDB" id="A0A3Q3DSQ8"/>
<keyword evidence="2" id="KW-0964">Secreted</keyword>
<keyword evidence="3" id="KW-0176">Collagen</keyword>
<dbReference type="InterPro" id="IPR000885">
    <property type="entry name" value="Fib_collagen_C"/>
</dbReference>
<dbReference type="OMA" id="GHKENTR"/>
<evidence type="ECO:0000259" key="4">
    <source>
        <dbReference type="PROSITE" id="PS51461"/>
    </source>
</evidence>
<dbReference type="GO" id="GO:0005576">
    <property type="term" value="C:extracellular region"/>
    <property type="evidence" value="ECO:0007669"/>
    <property type="project" value="UniProtKB-SubCell"/>
</dbReference>
<dbReference type="Ensembl" id="ENSHCOT00000008416.1">
    <property type="protein sequence ID" value="ENSHCOP00000019570.1"/>
    <property type="gene ID" value="ENSHCOG00000004997.1"/>
</dbReference>